<evidence type="ECO:0000256" key="4">
    <source>
        <dbReference type="ARBA" id="ARBA00022722"/>
    </source>
</evidence>
<comment type="cofactor">
    <cofactor evidence="1">
        <name>a divalent metal cation</name>
        <dbReference type="ChEBI" id="CHEBI:60240"/>
    </cofactor>
</comment>
<evidence type="ECO:0000256" key="1">
    <source>
        <dbReference type="ARBA" id="ARBA00001968"/>
    </source>
</evidence>
<evidence type="ECO:0000256" key="6">
    <source>
        <dbReference type="ARBA" id="ARBA00022801"/>
    </source>
</evidence>
<gene>
    <name evidence="9" type="ORF">F383_10951</name>
</gene>
<keyword evidence="7" id="KW-0539">Nucleus</keyword>
<organism evidence="9 10">
    <name type="scientific">Gossypium arboreum</name>
    <name type="common">Tree cotton</name>
    <name type="synonym">Gossypium nanking</name>
    <dbReference type="NCBI Taxonomy" id="29729"/>
    <lineage>
        <taxon>Eukaryota</taxon>
        <taxon>Viridiplantae</taxon>
        <taxon>Streptophyta</taxon>
        <taxon>Embryophyta</taxon>
        <taxon>Tracheophyta</taxon>
        <taxon>Spermatophyta</taxon>
        <taxon>Magnoliopsida</taxon>
        <taxon>eudicotyledons</taxon>
        <taxon>Gunneridae</taxon>
        <taxon>Pentapetalae</taxon>
        <taxon>rosids</taxon>
        <taxon>malvids</taxon>
        <taxon>Malvales</taxon>
        <taxon>Malvaceae</taxon>
        <taxon>Malvoideae</taxon>
        <taxon>Gossypium</taxon>
    </lineage>
</organism>
<dbReference type="PANTHER" id="PTHR22930:SF273">
    <property type="entry name" value="NUCLEASE HARBI1"/>
    <property type="match status" value="1"/>
</dbReference>
<comment type="subcellular location">
    <subcellularLocation>
        <location evidence="2">Nucleus</location>
    </subcellularLocation>
</comment>
<comment type="caution">
    <text evidence="9">The sequence shown here is derived from an EMBL/GenBank/DDBJ whole genome shotgun (WGS) entry which is preliminary data.</text>
</comment>
<dbReference type="GO" id="GO:0004518">
    <property type="term" value="F:nuclease activity"/>
    <property type="evidence" value="ECO:0007669"/>
    <property type="project" value="UniProtKB-KW"/>
</dbReference>
<proteinExistence type="inferred from homology"/>
<dbReference type="EMBL" id="JRRC01049301">
    <property type="protein sequence ID" value="KHF98712.1"/>
    <property type="molecule type" value="Genomic_DNA"/>
</dbReference>
<feature type="domain" description="DDE Tnp4" evidence="8">
    <location>
        <begin position="39"/>
        <end position="130"/>
    </location>
</feature>
<dbReference type="GO" id="GO:0016787">
    <property type="term" value="F:hydrolase activity"/>
    <property type="evidence" value="ECO:0007669"/>
    <property type="project" value="UniProtKB-KW"/>
</dbReference>
<keyword evidence="6" id="KW-0378">Hydrolase</keyword>
<protein>
    <submittedName>
        <fullName evidence="9">Glutaminase</fullName>
    </submittedName>
</protein>
<dbReference type="AlphaFoldDB" id="A0A0B0M9D2"/>
<evidence type="ECO:0000313" key="10">
    <source>
        <dbReference type="Proteomes" id="UP000032142"/>
    </source>
</evidence>
<dbReference type="GO" id="GO:0046872">
    <property type="term" value="F:metal ion binding"/>
    <property type="evidence" value="ECO:0007669"/>
    <property type="project" value="UniProtKB-KW"/>
</dbReference>
<dbReference type="InterPro" id="IPR027806">
    <property type="entry name" value="HARBI1_dom"/>
</dbReference>
<evidence type="ECO:0000256" key="7">
    <source>
        <dbReference type="ARBA" id="ARBA00023242"/>
    </source>
</evidence>
<evidence type="ECO:0000256" key="5">
    <source>
        <dbReference type="ARBA" id="ARBA00022723"/>
    </source>
</evidence>
<keyword evidence="5" id="KW-0479">Metal-binding</keyword>
<dbReference type="Pfam" id="PF13359">
    <property type="entry name" value="DDE_Tnp_4"/>
    <property type="match status" value="1"/>
</dbReference>
<dbReference type="InterPro" id="IPR045249">
    <property type="entry name" value="HARBI1-like"/>
</dbReference>
<reference evidence="10" key="1">
    <citation type="submission" date="2014-09" db="EMBL/GenBank/DDBJ databases">
        <authorList>
            <person name="Mudge J."/>
            <person name="Ramaraj T."/>
            <person name="Lindquist I.E."/>
            <person name="Bharti A.K."/>
            <person name="Sundararajan A."/>
            <person name="Cameron C.T."/>
            <person name="Woodward J.E."/>
            <person name="May G.D."/>
            <person name="Brubaker C."/>
            <person name="Broadhvest J."/>
            <person name="Wilkins T.A."/>
        </authorList>
    </citation>
    <scope>NUCLEOTIDE SEQUENCE</scope>
    <source>
        <strain evidence="10">cv. AKA8401</strain>
    </source>
</reference>
<evidence type="ECO:0000256" key="2">
    <source>
        <dbReference type="ARBA" id="ARBA00004123"/>
    </source>
</evidence>
<dbReference type="GO" id="GO:0005634">
    <property type="term" value="C:nucleus"/>
    <property type="evidence" value="ECO:0007669"/>
    <property type="project" value="UniProtKB-SubCell"/>
</dbReference>
<dbReference type="PANTHER" id="PTHR22930">
    <property type="match status" value="1"/>
</dbReference>
<comment type="similarity">
    <text evidence="3">Belongs to the HARBI1 family.</text>
</comment>
<evidence type="ECO:0000256" key="3">
    <source>
        <dbReference type="ARBA" id="ARBA00006958"/>
    </source>
</evidence>
<keyword evidence="4" id="KW-0540">Nuclease</keyword>
<sequence length="208" mass="23984">MESSDDEKDGIYGNFVPKELGHNFALNGTKFVDEVLNGQRRYYLVDNKYANMPGFIAPYLGVSYNSNEFPSGYHRQDAKELFNQRHFLLRNATDRIFGALKERFPILMSAPPYPLQTQVKLVVAACALHNYIRREKPDDMLFKMYEPQTALQIQESLAPQEVEQAIMPVDTHDLEVAFEAEQPELNSQLRDSIATEMWEDYIRDLAVV</sequence>
<accession>A0A0B0M9D2</accession>
<name>A0A0B0M9D2_GOSAR</name>
<evidence type="ECO:0000259" key="8">
    <source>
        <dbReference type="Pfam" id="PF13359"/>
    </source>
</evidence>
<dbReference type="Proteomes" id="UP000032142">
    <property type="component" value="Unassembled WGS sequence"/>
</dbReference>
<keyword evidence="10" id="KW-1185">Reference proteome</keyword>
<evidence type="ECO:0000313" key="9">
    <source>
        <dbReference type="EMBL" id="KHF98712.1"/>
    </source>
</evidence>